<dbReference type="PANTHER" id="PTHR48066">
    <property type="entry name" value="CARNOSINE SYNTHASE 1"/>
    <property type="match status" value="1"/>
</dbReference>
<dbReference type="Gene3D" id="3.40.50.20">
    <property type="match status" value="1"/>
</dbReference>
<keyword evidence="1" id="KW-0547">Nucleotide-binding</keyword>
<sequence length="857" mass="97653">MFETLNSVLQAYKLKPIKEAEAELESDESKPCIVFFTLADERLTLLLATSRILPESAFIVTEPTWVKVIQKGDKSVLYILEGITMNEFGQCFHTKFKIPQRITFLCNFCTEAGFSFYEPVHQEKAQKFQFYEGLADCPISSGIELEVYTNDKLHTRLLAAARNVNVSQTMVFGFSLEKYSHHPVTPKVQLISLSRNLSNDEIREYLTAFPASQFVIKPSGVRWMGSRLCTIESKDNLDRAVENFKKCMDSLQDNNCLLVEEFIDSSITDNCKLGAMLRVFVTRRPNNVVETSGIICNLGYLDQPINGDTSESFSIDYVCNLLQLTNEDKNQLVEKINRLGEAVLESIIGYETQYLTHVLQNKQTDFIGLDIVLRNHKGQLEPFLIEVNDRDCIGTLQQYEVQHFHNRTDILDKWVETMLYRCYQYMLKGKNILMIGGGGYSKLNIFEFANQVGINIILFDSDSQHFAASYSSHFFNIDIDDHSKDIENALAVVEVIRNHCISVDGVVTFWEDNVPLSSLVASFLGKPANDYQSASIAKSKLLTHKKILADESSKLTYECREFSNGVDFRVLNNVADVQNIPQHYYPLVIKLDTGSASFGVEVIQTEEELLAKFEDYKSYIQTATQYGAGLSFKYQIFVTPYLQGSEHDVDLIMFDGELVAGYVTDNGPTLSTLCKEMTAIMPSLLDKEKQENLIHAAWKACHNVGLKQGVFNVEAIYTPLGVKILEINARMAGFYFPKWVFNIWDINLILYSYLIACGIKPFVNKNSFPRIYHNGFLCYASLHKHRINAAKLKELSSESDFYVIVLEKEIPAEEKYEVPYASVAICSQNIAEGKQKMKRFLEEHSLNREEYRFICEE</sequence>
<proteinExistence type="predicted"/>
<dbReference type="Gene3D" id="3.30.470.20">
    <property type="entry name" value="ATP-grasp fold, B domain"/>
    <property type="match status" value="1"/>
</dbReference>
<keyword evidence="4" id="KW-1185">Reference proteome</keyword>
<dbReference type="RefSeq" id="WP_413273581.1">
    <property type="nucleotide sequence ID" value="NZ_JBHFNQ010000206.1"/>
</dbReference>
<evidence type="ECO:0000313" key="4">
    <source>
        <dbReference type="Proteomes" id="UP001576774"/>
    </source>
</evidence>
<organism evidence="3 4">
    <name type="scientific">Floridaenema aerugineum BLCC-F46</name>
    <dbReference type="NCBI Taxonomy" id="3153654"/>
    <lineage>
        <taxon>Bacteria</taxon>
        <taxon>Bacillati</taxon>
        <taxon>Cyanobacteriota</taxon>
        <taxon>Cyanophyceae</taxon>
        <taxon>Oscillatoriophycideae</taxon>
        <taxon>Aerosakkonematales</taxon>
        <taxon>Aerosakkonemataceae</taxon>
        <taxon>Floridanema</taxon>
        <taxon>Floridanema aerugineum</taxon>
    </lineage>
</organism>
<dbReference type="SUPFAM" id="SSF56059">
    <property type="entry name" value="Glutathione synthetase ATP-binding domain-like"/>
    <property type="match status" value="2"/>
</dbReference>
<keyword evidence="1" id="KW-0067">ATP-binding</keyword>
<gene>
    <name evidence="3" type="ORF">ACE1CC_27285</name>
</gene>
<dbReference type="PANTHER" id="PTHR48066:SF1">
    <property type="entry name" value="CARNOSINE SYNTHASE 1"/>
    <property type="match status" value="1"/>
</dbReference>
<dbReference type="Proteomes" id="UP001576774">
    <property type="component" value="Unassembled WGS sequence"/>
</dbReference>
<dbReference type="InterPro" id="IPR031046">
    <property type="entry name" value="CARNS1"/>
</dbReference>
<dbReference type="PROSITE" id="PS50975">
    <property type="entry name" value="ATP_GRASP"/>
    <property type="match status" value="1"/>
</dbReference>
<comment type="caution">
    <text evidence="3">The sequence shown here is derived from an EMBL/GenBank/DDBJ whole genome shotgun (WGS) entry which is preliminary data.</text>
</comment>
<protein>
    <submittedName>
        <fullName evidence="3">Acetyl-CoA carboxylase biotin carboxylase subunit family protein</fullName>
    </submittedName>
</protein>
<evidence type="ECO:0000313" key="3">
    <source>
        <dbReference type="EMBL" id="MFB2880569.1"/>
    </source>
</evidence>
<dbReference type="Pfam" id="PF13535">
    <property type="entry name" value="ATP-grasp_4"/>
    <property type="match status" value="1"/>
</dbReference>
<accession>A0ABV4XCP3</accession>
<evidence type="ECO:0000256" key="1">
    <source>
        <dbReference type="PROSITE-ProRule" id="PRU00409"/>
    </source>
</evidence>
<reference evidence="3 4" key="1">
    <citation type="submission" date="2024-09" db="EMBL/GenBank/DDBJ databases">
        <title>Floridaenema gen nov. (Aerosakkonemataceae, Aerosakkonematales ord. nov., Cyanobacteria) from benthic tropical and subtropical fresh waters, with the description of four new species.</title>
        <authorList>
            <person name="Moretto J.A."/>
            <person name="Berthold D.E."/>
            <person name="Lefler F.W."/>
            <person name="Huang I.-S."/>
            <person name="Laughinghouse H. IV."/>
        </authorList>
    </citation>
    <scope>NUCLEOTIDE SEQUENCE [LARGE SCALE GENOMIC DNA]</scope>
    <source>
        <strain evidence="3 4">BLCC-F46</strain>
    </source>
</reference>
<dbReference type="EMBL" id="JBHFNQ010000206">
    <property type="protein sequence ID" value="MFB2880569.1"/>
    <property type="molecule type" value="Genomic_DNA"/>
</dbReference>
<evidence type="ECO:0000259" key="2">
    <source>
        <dbReference type="PROSITE" id="PS50975"/>
    </source>
</evidence>
<feature type="domain" description="ATP-grasp" evidence="2">
    <location>
        <begin position="558"/>
        <end position="757"/>
    </location>
</feature>
<name>A0ABV4XCP3_9CYAN</name>
<dbReference type="InterPro" id="IPR011761">
    <property type="entry name" value="ATP-grasp"/>
</dbReference>